<comment type="caution">
    <text evidence="3">The sequence shown here is derived from an EMBL/GenBank/DDBJ whole genome shotgun (WGS) entry which is preliminary data.</text>
</comment>
<dbReference type="Pfam" id="PF07670">
    <property type="entry name" value="Gate"/>
    <property type="match status" value="1"/>
</dbReference>
<keyword evidence="1" id="KW-0812">Transmembrane</keyword>
<dbReference type="InterPro" id="IPR052549">
    <property type="entry name" value="SpmB"/>
</dbReference>
<name>A0A9D1M0F7_9FIRM</name>
<accession>A0A9D1M0F7</accession>
<feature type="transmembrane region" description="Helical" evidence="1">
    <location>
        <begin position="149"/>
        <end position="171"/>
    </location>
</feature>
<dbReference type="Proteomes" id="UP000824093">
    <property type="component" value="Unassembled WGS sequence"/>
</dbReference>
<feature type="domain" description="Nucleoside transporter/FeoB GTPase Gate" evidence="2">
    <location>
        <begin position="43"/>
        <end position="145"/>
    </location>
</feature>
<organism evidence="3 4">
    <name type="scientific">Candidatus Merdicola faecigallinarum</name>
    <dbReference type="NCBI Taxonomy" id="2840862"/>
    <lineage>
        <taxon>Bacteria</taxon>
        <taxon>Bacillati</taxon>
        <taxon>Bacillota</taxon>
        <taxon>Clostridia</taxon>
        <taxon>Candidatus Merdicola</taxon>
    </lineage>
</organism>
<keyword evidence="1" id="KW-1133">Transmembrane helix</keyword>
<evidence type="ECO:0000313" key="3">
    <source>
        <dbReference type="EMBL" id="HIU51303.1"/>
    </source>
</evidence>
<reference evidence="3" key="1">
    <citation type="submission" date="2020-10" db="EMBL/GenBank/DDBJ databases">
        <authorList>
            <person name="Gilroy R."/>
        </authorList>
    </citation>
    <scope>NUCLEOTIDE SEQUENCE</scope>
    <source>
        <strain evidence="3">CHK195-15760</strain>
    </source>
</reference>
<reference evidence="3" key="2">
    <citation type="journal article" date="2021" name="PeerJ">
        <title>Extensive microbial diversity within the chicken gut microbiome revealed by metagenomics and culture.</title>
        <authorList>
            <person name="Gilroy R."/>
            <person name="Ravi A."/>
            <person name="Getino M."/>
            <person name="Pursley I."/>
            <person name="Horton D.L."/>
            <person name="Alikhan N.F."/>
            <person name="Baker D."/>
            <person name="Gharbi K."/>
            <person name="Hall N."/>
            <person name="Watson M."/>
            <person name="Adriaenssens E.M."/>
            <person name="Foster-Nyarko E."/>
            <person name="Jarju S."/>
            <person name="Secka A."/>
            <person name="Antonio M."/>
            <person name="Oren A."/>
            <person name="Chaudhuri R.R."/>
            <person name="La Ragione R."/>
            <person name="Hildebrand F."/>
            <person name="Pallen M.J."/>
        </authorList>
    </citation>
    <scope>NUCLEOTIDE SEQUENCE</scope>
    <source>
        <strain evidence="3">CHK195-15760</strain>
    </source>
</reference>
<dbReference type="InterPro" id="IPR011642">
    <property type="entry name" value="Gate_dom"/>
</dbReference>
<dbReference type="GO" id="GO:0005886">
    <property type="term" value="C:plasma membrane"/>
    <property type="evidence" value="ECO:0007669"/>
    <property type="project" value="TreeGrafter"/>
</dbReference>
<gene>
    <name evidence="3" type="ORF">IAB70_01560</name>
</gene>
<feature type="transmembrane region" description="Helical" evidence="1">
    <location>
        <begin position="5"/>
        <end position="22"/>
    </location>
</feature>
<dbReference type="PANTHER" id="PTHR35793:SF2">
    <property type="entry name" value="INNER MEMBRANE PROTEIN YJIG"/>
    <property type="match status" value="1"/>
</dbReference>
<protein>
    <submittedName>
        <fullName evidence="3">Spore maturation protein</fullName>
    </submittedName>
</protein>
<dbReference type="AlphaFoldDB" id="A0A9D1M0F7"/>
<evidence type="ECO:0000259" key="2">
    <source>
        <dbReference type="Pfam" id="PF07670"/>
    </source>
</evidence>
<keyword evidence="1" id="KW-0472">Membrane</keyword>
<evidence type="ECO:0000256" key="1">
    <source>
        <dbReference type="SAM" id="Phobius"/>
    </source>
</evidence>
<evidence type="ECO:0000313" key="4">
    <source>
        <dbReference type="Proteomes" id="UP000824093"/>
    </source>
</evidence>
<feature type="transmembrane region" description="Helical" evidence="1">
    <location>
        <begin position="42"/>
        <end position="60"/>
    </location>
</feature>
<dbReference type="PANTHER" id="PTHR35793">
    <property type="entry name" value="INNER MEMBRANE PROTEIN YJIG"/>
    <property type="match status" value="1"/>
</dbReference>
<sequence length="172" mass="18540">MIRYISAAAMPIVILIIIGYGILEKNKVYDTFLIGVKEGAKIVIKLFPTLLGIFVAVGALRSSGILDLMIQIISPITNFLKIPMEIMPLAMIRPISGSASMAVATDIMTKYGVDSTIGLITSTIMGSTETTFYTIAVYTSAVGIKKIRFVLKVALLADLVGILTSIFIYSIL</sequence>
<dbReference type="EMBL" id="DVNH01000014">
    <property type="protein sequence ID" value="HIU51303.1"/>
    <property type="molecule type" value="Genomic_DNA"/>
</dbReference>
<proteinExistence type="predicted"/>